<dbReference type="Proteomes" id="UP000728185">
    <property type="component" value="Unassembled WGS sequence"/>
</dbReference>
<accession>A0A8E0S3R4</accession>
<evidence type="ECO:0000313" key="2">
    <source>
        <dbReference type="Proteomes" id="UP000728185"/>
    </source>
</evidence>
<name>A0A8E0S3R4_9TREM</name>
<reference evidence="1" key="1">
    <citation type="submission" date="2019-05" db="EMBL/GenBank/DDBJ databases">
        <title>Annotation for the trematode Fasciolopsis buski.</title>
        <authorList>
            <person name="Choi Y.-J."/>
        </authorList>
    </citation>
    <scope>NUCLEOTIDE SEQUENCE</scope>
    <source>
        <strain evidence="1">HT</strain>
        <tissue evidence="1">Whole worm</tissue>
    </source>
</reference>
<comment type="caution">
    <text evidence="1">The sequence shown here is derived from an EMBL/GenBank/DDBJ whole genome shotgun (WGS) entry which is preliminary data.</text>
</comment>
<dbReference type="EMBL" id="LUCM01001670">
    <property type="protein sequence ID" value="KAA0198520.1"/>
    <property type="molecule type" value="Genomic_DNA"/>
</dbReference>
<sequence length="150" mass="15360">MVLQTGTSVPPGMTKPLHFLSESDIPPMPLTSVTSASSVPPTSNPFLSNALANCPPAVKSYVDAVNVAQLNPPITALDHSANPNTVAMMVTAFRAVAVVASGSGYTQTLSKSSGLPAPSSSSSSTSLLSQPSNQFILVHSCTQPVVLLLL</sequence>
<protein>
    <submittedName>
        <fullName evidence="1">Uncharacterized protein</fullName>
    </submittedName>
</protein>
<dbReference type="AlphaFoldDB" id="A0A8E0S3R4"/>
<proteinExistence type="predicted"/>
<gene>
    <name evidence="1" type="ORF">FBUS_06921</name>
</gene>
<organism evidence="1 2">
    <name type="scientific">Fasciolopsis buskii</name>
    <dbReference type="NCBI Taxonomy" id="27845"/>
    <lineage>
        <taxon>Eukaryota</taxon>
        <taxon>Metazoa</taxon>
        <taxon>Spiralia</taxon>
        <taxon>Lophotrochozoa</taxon>
        <taxon>Platyhelminthes</taxon>
        <taxon>Trematoda</taxon>
        <taxon>Digenea</taxon>
        <taxon>Plagiorchiida</taxon>
        <taxon>Echinostomata</taxon>
        <taxon>Echinostomatoidea</taxon>
        <taxon>Fasciolidae</taxon>
        <taxon>Fasciolopsis</taxon>
    </lineage>
</organism>
<evidence type="ECO:0000313" key="1">
    <source>
        <dbReference type="EMBL" id="KAA0198520.1"/>
    </source>
</evidence>
<keyword evidence="2" id="KW-1185">Reference proteome</keyword>